<feature type="DNA-binding region" description="Homeobox" evidence="1">
    <location>
        <begin position="237"/>
        <end position="297"/>
    </location>
</feature>
<accession>A0A1R1X731</accession>
<dbReference type="AlphaFoldDB" id="A0A1R1X731"/>
<evidence type="ECO:0000313" key="6">
    <source>
        <dbReference type="EMBL" id="OMJ26330.1"/>
    </source>
</evidence>
<dbReference type="SUPFAM" id="SSF46689">
    <property type="entry name" value="Homeodomain-like"/>
    <property type="match status" value="1"/>
</dbReference>
<comment type="caution">
    <text evidence="5">The sequence shown here is derived from an EMBL/GenBank/DDBJ whole genome shotgun (WGS) entry which is preliminary data.</text>
</comment>
<evidence type="ECO:0000256" key="1">
    <source>
        <dbReference type="PROSITE-ProRule" id="PRU00108"/>
    </source>
</evidence>
<sequence length="304" mass="33476">MAWECSEAMIRSVTAEKHPHTQALVSISTVQPVDRNRHTTTSGSESCLLANSQMTGNGVIKATLGVKPLTEYAEHLSTEFCNLLISRLNSKSKSVQLDYLHHTHSRNPINSLSNALSNINRDNDDDNNGDFGDTGNKHGTHSCKSNSMYVYKNADKVCLGPCVSNPDSHNCSYLRQSIHLTGDQSQYYNFQVSTNPLLLTNSKNSCSSSATTSGSCDTGIKDSDASLNPKEPTSNTHIKRKPRFSQATKETLQAFAISTSTKPSKAQVIKLAASTNLSKKQVREWFSNLRRPSRNHALNKWNTN</sequence>
<dbReference type="PROSITE" id="PS50071">
    <property type="entry name" value="HOMEOBOX_2"/>
    <property type="match status" value="1"/>
</dbReference>
<name>A0A1R1X731_9FUNG</name>
<feature type="domain" description="Homeobox" evidence="4">
    <location>
        <begin position="235"/>
        <end position="296"/>
    </location>
</feature>
<proteinExistence type="predicted"/>
<dbReference type="GO" id="GO:0003677">
    <property type="term" value="F:DNA binding"/>
    <property type="evidence" value="ECO:0007669"/>
    <property type="project" value="UniProtKB-UniRule"/>
</dbReference>
<keyword evidence="7" id="KW-1185">Reference proteome</keyword>
<dbReference type="SMART" id="SM00389">
    <property type="entry name" value="HOX"/>
    <property type="match status" value="1"/>
</dbReference>
<dbReference type="EMBL" id="LSSN01000033">
    <property type="protein sequence ID" value="OMJ26330.1"/>
    <property type="molecule type" value="Genomic_DNA"/>
</dbReference>
<dbReference type="GO" id="GO:0005634">
    <property type="term" value="C:nucleus"/>
    <property type="evidence" value="ECO:0007669"/>
    <property type="project" value="UniProtKB-SubCell"/>
</dbReference>
<dbReference type="InterPro" id="IPR009057">
    <property type="entry name" value="Homeodomain-like_sf"/>
</dbReference>
<dbReference type="Proteomes" id="UP000187283">
    <property type="component" value="Unassembled WGS sequence"/>
</dbReference>
<keyword evidence="1 2" id="KW-0539">Nucleus</keyword>
<evidence type="ECO:0000256" key="2">
    <source>
        <dbReference type="RuleBase" id="RU000682"/>
    </source>
</evidence>
<dbReference type="CDD" id="cd00086">
    <property type="entry name" value="homeodomain"/>
    <property type="match status" value="1"/>
</dbReference>
<dbReference type="EMBL" id="LSSN01005016">
    <property type="protein sequence ID" value="OMJ10412.1"/>
    <property type="molecule type" value="Genomic_DNA"/>
</dbReference>
<evidence type="ECO:0000313" key="7">
    <source>
        <dbReference type="Proteomes" id="UP000187283"/>
    </source>
</evidence>
<organism evidence="5 7">
    <name type="scientific">Smittium culicis</name>
    <dbReference type="NCBI Taxonomy" id="133412"/>
    <lineage>
        <taxon>Eukaryota</taxon>
        <taxon>Fungi</taxon>
        <taxon>Fungi incertae sedis</taxon>
        <taxon>Zoopagomycota</taxon>
        <taxon>Kickxellomycotina</taxon>
        <taxon>Harpellomycetes</taxon>
        <taxon>Harpellales</taxon>
        <taxon>Legeriomycetaceae</taxon>
        <taxon>Smittium</taxon>
    </lineage>
</organism>
<dbReference type="Pfam" id="PF00046">
    <property type="entry name" value="Homeodomain"/>
    <property type="match status" value="1"/>
</dbReference>
<reference evidence="5 7" key="1">
    <citation type="submission" date="2017-01" db="EMBL/GenBank/DDBJ databases">
        <authorList>
            <person name="Mah S.A."/>
            <person name="Swanson W.J."/>
            <person name="Moy G.W."/>
            <person name="Vacquier V.D."/>
        </authorList>
    </citation>
    <scope>NUCLEOTIDE SEQUENCE [LARGE SCALE GENOMIC DNA]</scope>
    <source>
        <strain evidence="5 7">GSMNP</strain>
    </source>
</reference>
<dbReference type="OrthoDB" id="5599888at2759"/>
<evidence type="ECO:0000256" key="3">
    <source>
        <dbReference type="SAM" id="MobiDB-lite"/>
    </source>
</evidence>
<keyword evidence="1 2" id="KW-0371">Homeobox</keyword>
<protein>
    <recommendedName>
        <fullName evidence="4">Homeobox domain-containing protein</fullName>
    </recommendedName>
</protein>
<evidence type="ECO:0000313" key="5">
    <source>
        <dbReference type="EMBL" id="OMJ10412.1"/>
    </source>
</evidence>
<comment type="subcellular location">
    <subcellularLocation>
        <location evidence="1 2">Nucleus</location>
    </subcellularLocation>
</comment>
<evidence type="ECO:0000259" key="4">
    <source>
        <dbReference type="PROSITE" id="PS50071"/>
    </source>
</evidence>
<feature type="region of interest" description="Disordered" evidence="3">
    <location>
        <begin position="204"/>
        <end position="245"/>
    </location>
</feature>
<dbReference type="InterPro" id="IPR001356">
    <property type="entry name" value="HD"/>
</dbReference>
<gene>
    <name evidence="5" type="ORF">AYI70_g10342</name>
    <name evidence="6" type="ORF">AYI70_g262</name>
</gene>
<dbReference type="Gene3D" id="1.10.10.60">
    <property type="entry name" value="Homeodomain-like"/>
    <property type="match status" value="1"/>
</dbReference>
<feature type="compositionally biased region" description="Low complexity" evidence="3">
    <location>
        <begin position="204"/>
        <end position="218"/>
    </location>
</feature>
<keyword evidence="1 2" id="KW-0238">DNA-binding</keyword>